<dbReference type="PROSITE" id="PS51891">
    <property type="entry name" value="CENP_V_GFA"/>
    <property type="match status" value="1"/>
</dbReference>
<dbReference type="InterPro" id="IPR011057">
    <property type="entry name" value="Mss4-like_sf"/>
</dbReference>
<accession>A0A1M5J3K6</accession>
<evidence type="ECO:0000256" key="1">
    <source>
        <dbReference type="ARBA" id="ARBA00005495"/>
    </source>
</evidence>
<reference evidence="7" key="1">
    <citation type="submission" date="2016-11" db="EMBL/GenBank/DDBJ databases">
        <authorList>
            <person name="Varghese N."/>
            <person name="Submissions S."/>
        </authorList>
    </citation>
    <scope>NUCLEOTIDE SEQUENCE [LARGE SCALE GENOMIC DNA]</scope>
    <source>
        <strain evidence="7">DSM 28223</strain>
    </source>
</reference>
<dbReference type="EMBL" id="FQWM01000001">
    <property type="protein sequence ID" value="SHG34889.1"/>
    <property type="molecule type" value="Genomic_DNA"/>
</dbReference>
<proteinExistence type="inferred from homology"/>
<evidence type="ECO:0000256" key="2">
    <source>
        <dbReference type="ARBA" id="ARBA00022723"/>
    </source>
</evidence>
<dbReference type="SUPFAM" id="SSF51316">
    <property type="entry name" value="Mss4-like"/>
    <property type="match status" value="1"/>
</dbReference>
<evidence type="ECO:0000313" key="6">
    <source>
        <dbReference type="EMBL" id="SHG34889.1"/>
    </source>
</evidence>
<feature type="domain" description="CENP-V/GFA" evidence="5">
    <location>
        <begin position="2"/>
        <end position="116"/>
    </location>
</feature>
<protein>
    <submittedName>
        <fullName evidence="6">Uncharacterized conserved protein</fullName>
    </submittedName>
</protein>
<keyword evidence="2" id="KW-0479">Metal-binding</keyword>
<dbReference type="PANTHER" id="PTHR33337">
    <property type="entry name" value="GFA DOMAIN-CONTAINING PROTEIN"/>
    <property type="match status" value="1"/>
</dbReference>
<name>A0A1M5J3K6_9RHOB</name>
<dbReference type="OrthoDB" id="9807246at2"/>
<dbReference type="STRING" id="870908.SAMN04488044_0529"/>
<evidence type="ECO:0000259" key="5">
    <source>
        <dbReference type="PROSITE" id="PS51891"/>
    </source>
</evidence>
<evidence type="ECO:0000256" key="3">
    <source>
        <dbReference type="ARBA" id="ARBA00022833"/>
    </source>
</evidence>
<dbReference type="GO" id="GO:0046872">
    <property type="term" value="F:metal ion binding"/>
    <property type="evidence" value="ECO:0007669"/>
    <property type="project" value="UniProtKB-KW"/>
</dbReference>
<gene>
    <name evidence="6" type="ORF">SAMN04488044_0529</name>
</gene>
<dbReference type="Pfam" id="PF04828">
    <property type="entry name" value="GFA"/>
    <property type="match status" value="1"/>
</dbReference>
<dbReference type="InterPro" id="IPR006913">
    <property type="entry name" value="CENP-V/GFA"/>
</dbReference>
<dbReference type="Proteomes" id="UP000184211">
    <property type="component" value="Unassembled WGS sequence"/>
</dbReference>
<dbReference type="AlphaFoldDB" id="A0A1M5J3K6"/>
<evidence type="ECO:0000256" key="4">
    <source>
        <dbReference type="ARBA" id="ARBA00023239"/>
    </source>
</evidence>
<evidence type="ECO:0000313" key="7">
    <source>
        <dbReference type="Proteomes" id="UP000184211"/>
    </source>
</evidence>
<dbReference type="Gene3D" id="3.90.1590.10">
    <property type="entry name" value="glutathione-dependent formaldehyde- activating enzyme (gfa)"/>
    <property type="match status" value="1"/>
</dbReference>
<comment type="similarity">
    <text evidence="1">Belongs to the Gfa family.</text>
</comment>
<keyword evidence="3" id="KW-0862">Zinc</keyword>
<keyword evidence="7" id="KW-1185">Reference proteome</keyword>
<keyword evidence="4" id="KW-0456">Lyase</keyword>
<dbReference type="GO" id="GO:0016846">
    <property type="term" value="F:carbon-sulfur lyase activity"/>
    <property type="evidence" value="ECO:0007669"/>
    <property type="project" value="InterPro"/>
</dbReference>
<sequence length="127" mass="14281">MHSGQCECGSVRFEVKNLRSTVTACHCGQCRRTSGHFWASTTASKDDFTFVSDEGLTWYKSSDWAERGFCAKCGSSLFYRMLKEDHMSVGAGCLDDSSDLTMGRHIFVKDKAPYYEITCQAPQIDTY</sequence>
<dbReference type="PANTHER" id="PTHR33337:SF40">
    <property type="entry name" value="CENP-V_GFA DOMAIN-CONTAINING PROTEIN-RELATED"/>
    <property type="match status" value="1"/>
</dbReference>
<organism evidence="6 7">
    <name type="scientific">Cognatishimia maritima</name>
    <dbReference type="NCBI Taxonomy" id="870908"/>
    <lineage>
        <taxon>Bacteria</taxon>
        <taxon>Pseudomonadati</taxon>
        <taxon>Pseudomonadota</taxon>
        <taxon>Alphaproteobacteria</taxon>
        <taxon>Rhodobacterales</taxon>
        <taxon>Paracoccaceae</taxon>
        <taxon>Cognatishimia</taxon>
    </lineage>
</organism>